<feature type="transmembrane region" description="Helical" evidence="8">
    <location>
        <begin position="455"/>
        <end position="475"/>
    </location>
</feature>
<evidence type="ECO:0000256" key="1">
    <source>
        <dbReference type="ARBA" id="ARBA00004141"/>
    </source>
</evidence>
<feature type="transmembrane region" description="Helical" evidence="8">
    <location>
        <begin position="487"/>
        <end position="506"/>
    </location>
</feature>
<feature type="transmembrane region" description="Helical" evidence="8">
    <location>
        <begin position="518"/>
        <end position="540"/>
    </location>
</feature>
<comment type="subcellular location">
    <subcellularLocation>
        <location evidence="1">Membrane</location>
        <topology evidence="1">Multi-pass membrane protein</topology>
    </subcellularLocation>
</comment>
<dbReference type="FunFam" id="1.20.1250.20:FF:000064">
    <property type="entry name" value="MFS allantoate transporter"/>
    <property type="match status" value="1"/>
</dbReference>
<keyword evidence="4 8" id="KW-1133">Transmembrane helix</keyword>
<dbReference type="OrthoDB" id="6730379at2759"/>
<dbReference type="InterPro" id="IPR029058">
    <property type="entry name" value="AB_hydrolase_fold"/>
</dbReference>
<dbReference type="InterPro" id="IPR011701">
    <property type="entry name" value="MFS"/>
</dbReference>
<keyword evidence="2" id="KW-0813">Transport</keyword>
<dbReference type="AlphaFoldDB" id="X0BBF9"/>
<evidence type="ECO:0000256" key="4">
    <source>
        <dbReference type="ARBA" id="ARBA00022989"/>
    </source>
</evidence>
<organism evidence="10 11">
    <name type="scientific">Fusarium oxysporum f. sp. raphani 54005</name>
    <dbReference type="NCBI Taxonomy" id="1089458"/>
    <lineage>
        <taxon>Eukaryota</taxon>
        <taxon>Fungi</taxon>
        <taxon>Dikarya</taxon>
        <taxon>Ascomycota</taxon>
        <taxon>Pezizomycotina</taxon>
        <taxon>Sordariomycetes</taxon>
        <taxon>Hypocreomycetidae</taxon>
        <taxon>Hypocreales</taxon>
        <taxon>Nectriaceae</taxon>
        <taxon>Fusarium</taxon>
        <taxon>Fusarium oxysporum species complex</taxon>
    </lineage>
</organism>
<evidence type="ECO:0000313" key="11">
    <source>
        <dbReference type="Proteomes" id="UP000030663"/>
    </source>
</evidence>
<reference evidence="10 11" key="1">
    <citation type="submission" date="2011-11" db="EMBL/GenBank/DDBJ databases">
        <title>The Genome Sequence of Fusarium oxysporum PHW815.</title>
        <authorList>
            <consortium name="The Broad Institute Genome Sequencing Platform"/>
            <person name="Ma L.-J."/>
            <person name="Gale L.R."/>
            <person name="Schwartz D.C."/>
            <person name="Zhou S."/>
            <person name="Corby-Kistler H."/>
            <person name="Young S.K."/>
            <person name="Zeng Q."/>
            <person name="Gargeya S."/>
            <person name="Fitzgerald M."/>
            <person name="Haas B."/>
            <person name="Abouelleil A."/>
            <person name="Alvarado L."/>
            <person name="Arachchi H.M."/>
            <person name="Berlin A."/>
            <person name="Brown A."/>
            <person name="Chapman S.B."/>
            <person name="Chen Z."/>
            <person name="Dunbar C."/>
            <person name="Freedman E."/>
            <person name="Gearin G."/>
            <person name="Goldberg J."/>
            <person name="Griggs A."/>
            <person name="Gujja S."/>
            <person name="Heiman D."/>
            <person name="Howarth C."/>
            <person name="Larson L."/>
            <person name="Lui A."/>
            <person name="MacDonald P.J.P."/>
            <person name="Montmayeur A."/>
            <person name="Murphy C."/>
            <person name="Neiman D."/>
            <person name="Pearson M."/>
            <person name="Priest M."/>
            <person name="Roberts A."/>
            <person name="Saif S."/>
            <person name="Shea T."/>
            <person name="Shenoy N."/>
            <person name="Sisk P."/>
            <person name="Stolte C."/>
            <person name="Sykes S."/>
            <person name="Wortman J."/>
            <person name="Nusbaum C."/>
            <person name="Birren B."/>
        </authorList>
    </citation>
    <scope>NUCLEOTIDE SEQUENCE [LARGE SCALE GENOMIC DNA]</scope>
    <source>
        <strain evidence="10 11">54005</strain>
    </source>
</reference>
<feature type="transmembrane region" description="Helical" evidence="8">
    <location>
        <begin position="321"/>
        <end position="343"/>
    </location>
</feature>
<comment type="similarity">
    <text evidence="7">Belongs to the major facilitator superfamily. Allantoate permease family.</text>
</comment>
<accession>X0BBF9</accession>
<dbReference type="GO" id="GO:0016020">
    <property type="term" value="C:membrane"/>
    <property type="evidence" value="ECO:0007669"/>
    <property type="project" value="UniProtKB-SubCell"/>
</dbReference>
<dbReference type="GO" id="GO:0022857">
    <property type="term" value="F:transmembrane transporter activity"/>
    <property type="evidence" value="ECO:0007669"/>
    <property type="project" value="InterPro"/>
</dbReference>
<dbReference type="EMBL" id="KI979587">
    <property type="protein sequence ID" value="EXK76153.1"/>
    <property type="molecule type" value="Genomic_DNA"/>
</dbReference>
<evidence type="ECO:0000256" key="6">
    <source>
        <dbReference type="ARBA" id="ARBA00023180"/>
    </source>
</evidence>
<keyword evidence="5 8" id="KW-0472">Membrane</keyword>
<keyword evidence="6" id="KW-0325">Glycoprotein</keyword>
<gene>
    <name evidence="10" type="ORF">FOQG_19088</name>
</gene>
<evidence type="ECO:0000313" key="10">
    <source>
        <dbReference type="EMBL" id="EXK76153.1"/>
    </source>
</evidence>
<dbReference type="Pfam" id="PF00135">
    <property type="entry name" value="COesterase"/>
    <property type="match status" value="1"/>
</dbReference>
<dbReference type="Gene3D" id="3.40.50.1820">
    <property type="entry name" value="alpha/beta hydrolase"/>
    <property type="match status" value="1"/>
</dbReference>
<feature type="domain" description="Major facilitator superfamily (MFS) profile" evidence="9">
    <location>
        <begin position="229"/>
        <end position="655"/>
    </location>
</feature>
<dbReference type="InterPro" id="IPR036259">
    <property type="entry name" value="MFS_trans_sf"/>
</dbReference>
<evidence type="ECO:0000256" key="3">
    <source>
        <dbReference type="ARBA" id="ARBA00022692"/>
    </source>
</evidence>
<keyword evidence="3 8" id="KW-0812">Transmembrane</keyword>
<evidence type="ECO:0000256" key="5">
    <source>
        <dbReference type="ARBA" id="ARBA00023136"/>
    </source>
</evidence>
<dbReference type="SUPFAM" id="SSF103473">
    <property type="entry name" value="MFS general substrate transporter"/>
    <property type="match status" value="1"/>
</dbReference>
<dbReference type="InterPro" id="IPR020846">
    <property type="entry name" value="MFS_dom"/>
</dbReference>
<evidence type="ECO:0000256" key="8">
    <source>
        <dbReference type="SAM" id="Phobius"/>
    </source>
</evidence>
<sequence length="689" mass="75994">MAAALSAPPRTKTPGPSNTTTPRIFAVISVLLAALLVYFPNARQHLLGSYDAHPTVTIKQGIVIGKLLDDGKIPAPVEGFLGIRYALPPINDLRFRPAVHVPEGKWETGWEGIGDLVRLSCSPIAAADTYLRCTAKPGTPTLADNVNNEKTHKLTAMDDKKAQDDCIKAQSNVNGDCEAIDDMKIAVTANLDEAQLFLHEHSIPNTSLEALMSDEAALKRLRRKIDWQLMPLLCGTYLLQYIDKQALSYSAVFDLFTSTGMTSDEYSWMASIFYFAYLAAEWPASYIAQHYPTGKIVAAFVISWGTILLCTAAAHNFTGLAICRFLLGVFESVITPAFMLIVSQWFDRGKQPARAGLFYCFNGIGSMTGGVLFYGVGQAKGWDVWRIIYVLCGGLTIVWGVVLYLFMPDNVLTAKRFTIEERAMLIAQNARARGGVFNSKIRMKQVKEVFRDGQVWLLFWFVLFNEIINGGIANFVKLIVKGFTHDALLTTAYGIPYGAFTAIYMFTGPFMASRLKNVRTYVMIIWLLPTLIAVVLFWQLHRSKKGGLLAGYYMACHILSFLSGMIQLLACSSFTGALIVALQMPASNVGGYTKRTTATAFVFLAYCIGNIIGPHGFIGSEAPIYQTGCKLIIGCIAAQVAIAIALRLLLIRRNKMRDAEQSGSPPEANDAAVLEDLTDFENRSFRYMY</sequence>
<feature type="transmembrane region" description="Helical" evidence="8">
    <location>
        <begin position="387"/>
        <end position="407"/>
    </location>
</feature>
<name>X0BBF9_FUSOX</name>
<evidence type="ECO:0000256" key="7">
    <source>
        <dbReference type="ARBA" id="ARBA00037968"/>
    </source>
</evidence>
<proteinExistence type="inferred from homology"/>
<feature type="transmembrane region" description="Helical" evidence="8">
    <location>
        <begin position="20"/>
        <end position="39"/>
    </location>
</feature>
<feature type="transmembrane region" description="Helical" evidence="8">
    <location>
        <begin position="355"/>
        <end position="375"/>
    </location>
</feature>
<dbReference type="Pfam" id="PF07690">
    <property type="entry name" value="MFS_1"/>
    <property type="match status" value="1"/>
</dbReference>
<feature type="transmembrane region" description="Helical" evidence="8">
    <location>
        <begin position="552"/>
        <end position="580"/>
    </location>
</feature>
<feature type="transmembrane region" description="Helical" evidence="8">
    <location>
        <begin position="600"/>
        <end position="619"/>
    </location>
</feature>
<dbReference type="HOGENOM" id="CLU_001265_0_5_1"/>
<keyword evidence="11" id="KW-1185">Reference proteome</keyword>
<protein>
    <recommendedName>
        <fullName evidence="9">Major facilitator superfamily (MFS) profile domain-containing protein</fullName>
    </recommendedName>
</protein>
<dbReference type="PROSITE" id="PS50850">
    <property type="entry name" value="MFS"/>
    <property type="match status" value="1"/>
</dbReference>
<dbReference type="Proteomes" id="UP000030663">
    <property type="component" value="Unassembled WGS sequence"/>
</dbReference>
<dbReference type="SUPFAM" id="SSF53474">
    <property type="entry name" value="alpha/beta-Hydrolases"/>
    <property type="match status" value="1"/>
</dbReference>
<dbReference type="PANTHER" id="PTHR43791:SF81">
    <property type="entry name" value="TRANSPORTER, PUTATIVE (AFU_ORTHOLOGUE AFUA_7G01190)-RELATED"/>
    <property type="match status" value="1"/>
</dbReference>
<feature type="transmembrane region" description="Helical" evidence="8">
    <location>
        <begin position="296"/>
        <end position="315"/>
    </location>
</feature>
<feature type="transmembrane region" description="Helical" evidence="8">
    <location>
        <begin position="631"/>
        <end position="650"/>
    </location>
</feature>
<evidence type="ECO:0000259" key="9">
    <source>
        <dbReference type="PROSITE" id="PS50850"/>
    </source>
</evidence>
<dbReference type="Gene3D" id="1.20.1250.20">
    <property type="entry name" value="MFS general substrate transporter like domains"/>
    <property type="match status" value="1"/>
</dbReference>
<dbReference type="PANTHER" id="PTHR43791">
    <property type="entry name" value="PERMEASE-RELATED"/>
    <property type="match status" value="1"/>
</dbReference>
<evidence type="ECO:0000256" key="2">
    <source>
        <dbReference type="ARBA" id="ARBA00022448"/>
    </source>
</evidence>
<dbReference type="InterPro" id="IPR002018">
    <property type="entry name" value="CarbesteraseB"/>
</dbReference>